<dbReference type="InParanoid" id="A0A3Q7JYX8"/>
<reference evidence="1" key="2">
    <citation type="submission" date="2019-01" db="UniProtKB">
        <authorList>
            <consortium name="EnsemblPlants"/>
        </authorList>
    </citation>
    <scope>IDENTIFICATION</scope>
    <source>
        <strain evidence="1">cv. Heinz 1706</strain>
    </source>
</reference>
<dbReference type="EnsemblPlants" id="Solyc12g100357.1.1">
    <property type="protein sequence ID" value="Solyc12g100357.1.1"/>
    <property type="gene ID" value="Solyc12g100357.1"/>
</dbReference>
<proteinExistence type="predicted"/>
<evidence type="ECO:0000313" key="2">
    <source>
        <dbReference type="Proteomes" id="UP000004994"/>
    </source>
</evidence>
<dbReference type="Proteomes" id="UP000004994">
    <property type="component" value="Chromosome 12"/>
</dbReference>
<dbReference type="Gramene" id="Solyc12g100357.1.1">
    <property type="protein sequence ID" value="Solyc12g100357.1.1"/>
    <property type="gene ID" value="Solyc12g100357.1"/>
</dbReference>
<reference evidence="1" key="1">
    <citation type="journal article" date="2012" name="Nature">
        <title>The tomato genome sequence provides insights into fleshy fruit evolution.</title>
        <authorList>
            <consortium name="Tomato Genome Consortium"/>
        </authorList>
    </citation>
    <scope>NUCLEOTIDE SEQUENCE [LARGE SCALE GENOMIC DNA]</scope>
    <source>
        <strain evidence="1">cv. Heinz 1706</strain>
    </source>
</reference>
<sequence>MAQFGFELLIITCGSQASPQKDSVWTSYLSKSWLSDKVAVEMLGIERGERMFCPLQMNEASSALFWGPMLAKSHSCMVAGSL</sequence>
<dbReference type="AlphaFoldDB" id="A0A3Q7JYX8"/>
<accession>A0A3Q7JYX8</accession>
<protein>
    <submittedName>
        <fullName evidence="1">Uncharacterized protein</fullName>
    </submittedName>
</protein>
<name>A0A3Q7JYX8_SOLLC</name>
<keyword evidence="2" id="KW-1185">Reference proteome</keyword>
<organism evidence="1">
    <name type="scientific">Solanum lycopersicum</name>
    <name type="common">Tomato</name>
    <name type="synonym">Lycopersicon esculentum</name>
    <dbReference type="NCBI Taxonomy" id="4081"/>
    <lineage>
        <taxon>Eukaryota</taxon>
        <taxon>Viridiplantae</taxon>
        <taxon>Streptophyta</taxon>
        <taxon>Embryophyta</taxon>
        <taxon>Tracheophyta</taxon>
        <taxon>Spermatophyta</taxon>
        <taxon>Magnoliopsida</taxon>
        <taxon>eudicotyledons</taxon>
        <taxon>Gunneridae</taxon>
        <taxon>Pentapetalae</taxon>
        <taxon>asterids</taxon>
        <taxon>lamiids</taxon>
        <taxon>Solanales</taxon>
        <taxon>Solanaceae</taxon>
        <taxon>Solanoideae</taxon>
        <taxon>Solaneae</taxon>
        <taxon>Solanum</taxon>
        <taxon>Solanum subgen. Lycopersicon</taxon>
    </lineage>
</organism>
<evidence type="ECO:0000313" key="1">
    <source>
        <dbReference type="EnsemblPlants" id="Solyc12g100357.1.1"/>
    </source>
</evidence>